<feature type="region of interest" description="Disordered" evidence="2">
    <location>
        <begin position="1"/>
        <end position="87"/>
    </location>
</feature>
<keyword evidence="4" id="KW-1185">Reference proteome</keyword>
<feature type="region of interest" description="Disordered" evidence="2">
    <location>
        <begin position="233"/>
        <end position="252"/>
    </location>
</feature>
<accession>A0A5P1E8N4</accession>
<feature type="compositionally biased region" description="Basic residues" evidence="2">
    <location>
        <begin position="54"/>
        <end position="74"/>
    </location>
</feature>
<reference evidence="4" key="1">
    <citation type="journal article" date="2017" name="Nat. Commun.">
        <title>The asparagus genome sheds light on the origin and evolution of a young Y chromosome.</title>
        <authorList>
            <person name="Harkess A."/>
            <person name="Zhou J."/>
            <person name="Xu C."/>
            <person name="Bowers J.E."/>
            <person name="Van der Hulst R."/>
            <person name="Ayyampalayam S."/>
            <person name="Mercati F."/>
            <person name="Riccardi P."/>
            <person name="McKain M.R."/>
            <person name="Kakrana A."/>
            <person name="Tang H."/>
            <person name="Ray J."/>
            <person name="Groenendijk J."/>
            <person name="Arikit S."/>
            <person name="Mathioni S.M."/>
            <person name="Nakano M."/>
            <person name="Shan H."/>
            <person name="Telgmann-Rauber A."/>
            <person name="Kanno A."/>
            <person name="Yue Z."/>
            <person name="Chen H."/>
            <person name="Li W."/>
            <person name="Chen Y."/>
            <person name="Xu X."/>
            <person name="Zhang Y."/>
            <person name="Luo S."/>
            <person name="Chen H."/>
            <person name="Gao J."/>
            <person name="Mao Z."/>
            <person name="Pires J.C."/>
            <person name="Luo M."/>
            <person name="Kudrna D."/>
            <person name="Wing R.A."/>
            <person name="Meyers B.C."/>
            <person name="Yi K."/>
            <person name="Kong H."/>
            <person name="Lavrijsen P."/>
            <person name="Sunseri F."/>
            <person name="Falavigna A."/>
            <person name="Ye Y."/>
            <person name="Leebens-Mack J.H."/>
            <person name="Chen G."/>
        </authorList>
    </citation>
    <scope>NUCLEOTIDE SEQUENCE [LARGE SCALE GENOMIC DNA]</scope>
    <source>
        <strain evidence="4">cv. DH0086</strain>
    </source>
</reference>
<dbReference type="PANTHER" id="PTHR31896:SF64">
    <property type="entry name" value="TRICHOTHECENE 3-O-ACETYLTRANSFERASE"/>
    <property type="match status" value="1"/>
</dbReference>
<evidence type="ECO:0000313" key="3">
    <source>
        <dbReference type="EMBL" id="ONK62093.1"/>
    </source>
</evidence>
<feature type="compositionally biased region" description="Pro residues" evidence="2">
    <location>
        <begin position="32"/>
        <end position="53"/>
    </location>
</feature>
<dbReference type="GO" id="GO:0016740">
    <property type="term" value="F:transferase activity"/>
    <property type="evidence" value="ECO:0007669"/>
    <property type="project" value="UniProtKB-KW"/>
</dbReference>
<keyword evidence="1" id="KW-0808">Transferase</keyword>
<feature type="compositionally biased region" description="Low complexity" evidence="2">
    <location>
        <begin position="110"/>
        <end position="130"/>
    </location>
</feature>
<feature type="compositionally biased region" description="Low complexity" evidence="2">
    <location>
        <begin position="1"/>
        <end position="24"/>
    </location>
</feature>
<feature type="region of interest" description="Disordered" evidence="2">
    <location>
        <begin position="308"/>
        <end position="337"/>
    </location>
</feature>
<proteinExistence type="predicted"/>
<dbReference type="InterPro" id="IPR023213">
    <property type="entry name" value="CAT-like_dom_sf"/>
</dbReference>
<protein>
    <submittedName>
        <fullName evidence="3">Uncharacterized protein</fullName>
    </submittedName>
</protein>
<dbReference type="Gramene" id="ONK62093">
    <property type="protein sequence ID" value="ONK62093"/>
    <property type="gene ID" value="A4U43_C07F290"/>
</dbReference>
<evidence type="ECO:0000256" key="2">
    <source>
        <dbReference type="SAM" id="MobiDB-lite"/>
    </source>
</evidence>
<dbReference type="EMBL" id="CM007387">
    <property type="protein sequence ID" value="ONK62093.1"/>
    <property type="molecule type" value="Genomic_DNA"/>
</dbReference>
<organism evidence="3 4">
    <name type="scientific">Asparagus officinalis</name>
    <name type="common">Garden asparagus</name>
    <dbReference type="NCBI Taxonomy" id="4686"/>
    <lineage>
        <taxon>Eukaryota</taxon>
        <taxon>Viridiplantae</taxon>
        <taxon>Streptophyta</taxon>
        <taxon>Embryophyta</taxon>
        <taxon>Tracheophyta</taxon>
        <taxon>Spermatophyta</taxon>
        <taxon>Magnoliopsida</taxon>
        <taxon>Liliopsida</taxon>
        <taxon>Asparagales</taxon>
        <taxon>Asparagaceae</taxon>
        <taxon>Asparagoideae</taxon>
        <taxon>Asparagus</taxon>
    </lineage>
</organism>
<feature type="region of interest" description="Disordered" evidence="2">
    <location>
        <begin position="110"/>
        <end position="146"/>
    </location>
</feature>
<dbReference type="Pfam" id="PF02458">
    <property type="entry name" value="Transferase"/>
    <property type="match status" value="1"/>
</dbReference>
<gene>
    <name evidence="3" type="ORF">A4U43_C07F290</name>
</gene>
<sequence>MLSCTTSRRASSSSPQTPTPSAYPLLSNFPCLAPPLSFPPPSSPGPSSPIRPPRPAHLHRLPRCRRRLRPRRRSFPSPSPSCSPRTLRDVPQAVRSLFVYGSALVSSRALARPRLSSSRSSATRDVSSAAPSTHAHRATAPPSGISSHGWAELCAAATHECRRLSRSPDFPPQLLRGIQGVIRFPAAGAPVRLTFNPPTRTPEGEDLPFQRRLHPPAQIKLHFQQTTSALQLDGAPPPRQPAGNLRGKRLPTTLKSTPDIVLPVPLRQLWHLSDCAQRKVPRAPDQHHIRNAPSTAVTEARQRCVVRRPGPAAPRTGGGAQRGMGGRQGAGRSGRRRARCFPAGATRTGCRPLVTMGSSRAFADVTHANDFGVADQPVAVGAGRANKFDGKISAFPARAGGGAVELEVCLAPETMAALILDEEFMFYVSSSSSSSPP</sequence>
<feature type="compositionally biased region" description="Gly residues" evidence="2">
    <location>
        <begin position="316"/>
        <end position="332"/>
    </location>
</feature>
<name>A0A5P1E8N4_ASPOF</name>
<dbReference type="AlphaFoldDB" id="A0A5P1E8N4"/>
<dbReference type="InterPro" id="IPR051283">
    <property type="entry name" value="Sec_Metabolite_Acyltrans"/>
</dbReference>
<evidence type="ECO:0000256" key="1">
    <source>
        <dbReference type="ARBA" id="ARBA00022679"/>
    </source>
</evidence>
<evidence type="ECO:0000313" key="4">
    <source>
        <dbReference type="Proteomes" id="UP000243459"/>
    </source>
</evidence>
<dbReference type="PANTHER" id="PTHR31896">
    <property type="entry name" value="FAMILY REGULATORY PROTEIN, PUTATIVE (AFU_ORTHOLOGUE AFUA_3G14730)-RELATED"/>
    <property type="match status" value="1"/>
</dbReference>
<dbReference type="Gene3D" id="3.30.559.10">
    <property type="entry name" value="Chloramphenicol acetyltransferase-like domain"/>
    <property type="match status" value="1"/>
</dbReference>
<dbReference type="Proteomes" id="UP000243459">
    <property type="component" value="Chromosome 7"/>
</dbReference>